<evidence type="ECO:0000313" key="3">
    <source>
        <dbReference type="EMBL" id="GAA3721298.1"/>
    </source>
</evidence>
<gene>
    <name evidence="3" type="ORF">GCM10022378_09250</name>
</gene>
<protein>
    <recommendedName>
        <fullName evidence="5">Antitoxin</fullName>
    </recommendedName>
</protein>
<feature type="coiled-coil region" evidence="2">
    <location>
        <begin position="43"/>
        <end position="70"/>
    </location>
</feature>
<sequence>MKTLDVPFKSISDVKKSPMTIFKEAEERNNGVYIFNRDKVAGVVLTQEQYENMNNEIEALYDRIDELIVKERLKDTNVKTYSVEEATGINLDDIELDENDGWE</sequence>
<name>A0ABP7EQB2_9STAP</name>
<accession>A0ABP7EQB2</accession>
<reference evidence="4" key="1">
    <citation type="journal article" date="2019" name="Int. J. Syst. Evol. Microbiol.">
        <title>The Global Catalogue of Microorganisms (GCM) 10K type strain sequencing project: providing services to taxonomists for standard genome sequencing and annotation.</title>
        <authorList>
            <consortium name="The Broad Institute Genomics Platform"/>
            <consortium name="The Broad Institute Genome Sequencing Center for Infectious Disease"/>
            <person name="Wu L."/>
            <person name="Ma J."/>
        </authorList>
    </citation>
    <scope>NUCLEOTIDE SEQUENCE [LARGE SCALE GENOMIC DNA]</scope>
    <source>
        <strain evidence="4">JCM 16981</strain>
    </source>
</reference>
<dbReference type="Proteomes" id="UP001500920">
    <property type="component" value="Unassembled WGS sequence"/>
</dbReference>
<dbReference type="EMBL" id="BAABCK010000018">
    <property type="protein sequence ID" value="GAA3721298.1"/>
    <property type="molecule type" value="Genomic_DNA"/>
</dbReference>
<proteinExistence type="inferred from homology"/>
<comment type="caution">
    <text evidence="3">The sequence shown here is derived from an EMBL/GenBank/DDBJ whole genome shotgun (WGS) entry which is preliminary data.</text>
</comment>
<organism evidence="3 4">
    <name type="scientific">Salinicoccus jeotgali</name>
    <dbReference type="NCBI Taxonomy" id="381634"/>
    <lineage>
        <taxon>Bacteria</taxon>
        <taxon>Bacillati</taxon>
        <taxon>Bacillota</taxon>
        <taxon>Bacilli</taxon>
        <taxon>Bacillales</taxon>
        <taxon>Staphylococcaceae</taxon>
        <taxon>Salinicoccus</taxon>
    </lineage>
</organism>
<evidence type="ECO:0000256" key="2">
    <source>
        <dbReference type="SAM" id="Coils"/>
    </source>
</evidence>
<keyword evidence="4" id="KW-1185">Reference proteome</keyword>
<dbReference type="SUPFAM" id="SSF143120">
    <property type="entry name" value="YefM-like"/>
    <property type="match status" value="1"/>
</dbReference>
<dbReference type="InterPro" id="IPR036165">
    <property type="entry name" value="YefM-like_sf"/>
</dbReference>
<evidence type="ECO:0000256" key="1">
    <source>
        <dbReference type="ARBA" id="ARBA00009981"/>
    </source>
</evidence>
<keyword evidence="2" id="KW-0175">Coiled coil</keyword>
<dbReference type="RefSeq" id="WP_239416358.1">
    <property type="nucleotide sequence ID" value="NZ_BAABCK010000018.1"/>
</dbReference>
<evidence type="ECO:0000313" key="4">
    <source>
        <dbReference type="Proteomes" id="UP001500920"/>
    </source>
</evidence>
<comment type="similarity">
    <text evidence="1">Belongs to the phD/YefM antitoxin family.</text>
</comment>
<evidence type="ECO:0008006" key="5">
    <source>
        <dbReference type="Google" id="ProtNLM"/>
    </source>
</evidence>